<organism evidence="1 2">
    <name type="scientific">Urinicoccus massiliensis</name>
    <dbReference type="NCBI Taxonomy" id="1723382"/>
    <lineage>
        <taxon>Bacteria</taxon>
        <taxon>Bacillati</taxon>
        <taxon>Bacillota</taxon>
        <taxon>Tissierellia</taxon>
        <taxon>Tissierellales</taxon>
        <taxon>Peptoniphilaceae</taxon>
        <taxon>Urinicoccus</taxon>
    </lineage>
</organism>
<name>A0A8H2QSD5_9FIRM</name>
<dbReference type="Proteomes" id="UP000377798">
    <property type="component" value="Unassembled WGS sequence"/>
</dbReference>
<reference evidence="1 2" key="1">
    <citation type="submission" date="2019-02" db="EMBL/GenBank/DDBJ databases">
        <authorList>
            <consortium name="Pathogen Informatics"/>
        </authorList>
    </citation>
    <scope>NUCLEOTIDE SEQUENCE [LARGE SCALE GENOMIC DNA]</scope>
    <source>
        <strain evidence="1 2">3012STDY7089603</strain>
    </source>
</reference>
<evidence type="ECO:0000313" key="1">
    <source>
        <dbReference type="EMBL" id="VFB15760.1"/>
    </source>
</evidence>
<protein>
    <submittedName>
        <fullName evidence="1">Uncharacterized protein</fullName>
    </submittedName>
</protein>
<comment type="caution">
    <text evidence="1">The sequence shown here is derived from an EMBL/GenBank/DDBJ whole genome shotgun (WGS) entry which is preliminary data.</text>
</comment>
<dbReference type="AlphaFoldDB" id="A0A8H2QSD5"/>
<evidence type="ECO:0000313" key="2">
    <source>
        <dbReference type="Proteomes" id="UP000377798"/>
    </source>
</evidence>
<dbReference type="EMBL" id="CAACYI010000001">
    <property type="protein sequence ID" value="VFB15760.1"/>
    <property type="molecule type" value="Genomic_DNA"/>
</dbReference>
<accession>A0A8H2QSD5</accession>
<gene>
    <name evidence="1" type="ORF">NCTC13150_00263</name>
</gene>
<sequence length="125" mass="14421">MREIDELLGVDFNQALQALTSFIDKNLSRDPMIFNEDDKKFIPALEIGKKISYILRVMACNGGIIPSGQAKKTTSQAKISQKGQTEIIMSFYDLMETTYLLDFYIQDPLSNEKNLWEKYRKTVEK</sequence>
<keyword evidence="2" id="KW-1185">Reference proteome</keyword>
<proteinExistence type="predicted"/>
<dbReference type="RefSeq" id="WP_165478577.1">
    <property type="nucleotide sequence ID" value="NZ_CAACYI010000001.1"/>
</dbReference>